<name>A0A1M6UXM9_9FIRM</name>
<dbReference type="OrthoDB" id="2531933at2"/>
<organism evidence="2 3">
    <name type="scientific">Anaerotignum lactatifermentans DSM 14214</name>
    <dbReference type="NCBI Taxonomy" id="1121323"/>
    <lineage>
        <taxon>Bacteria</taxon>
        <taxon>Bacillati</taxon>
        <taxon>Bacillota</taxon>
        <taxon>Clostridia</taxon>
        <taxon>Lachnospirales</taxon>
        <taxon>Anaerotignaceae</taxon>
        <taxon>Anaerotignum</taxon>
    </lineage>
</organism>
<dbReference type="PROSITE" id="PS51257">
    <property type="entry name" value="PROKAR_LIPOPROTEIN"/>
    <property type="match status" value="1"/>
</dbReference>
<feature type="signal peptide" evidence="1">
    <location>
        <begin position="1"/>
        <end position="24"/>
    </location>
</feature>
<evidence type="ECO:0000256" key="1">
    <source>
        <dbReference type="SAM" id="SignalP"/>
    </source>
</evidence>
<proteinExistence type="predicted"/>
<keyword evidence="1" id="KW-0732">Signal</keyword>
<dbReference type="RefSeq" id="WP_072851870.1">
    <property type="nucleotide sequence ID" value="NZ_FRAH01000042.1"/>
</dbReference>
<dbReference type="Proteomes" id="UP000183975">
    <property type="component" value="Unassembled WGS sequence"/>
</dbReference>
<feature type="chain" id="PRO_5038704415" evidence="1">
    <location>
        <begin position="25"/>
        <end position="331"/>
    </location>
</feature>
<evidence type="ECO:0000313" key="2">
    <source>
        <dbReference type="EMBL" id="SHK73933.1"/>
    </source>
</evidence>
<keyword evidence="3" id="KW-1185">Reference proteome</keyword>
<accession>A0A1M6UXM9</accession>
<protein>
    <submittedName>
        <fullName evidence="2">Uncharacterized protein</fullName>
    </submittedName>
</protein>
<reference evidence="2 3" key="1">
    <citation type="submission" date="2016-11" db="EMBL/GenBank/DDBJ databases">
        <authorList>
            <person name="Jaros S."/>
            <person name="Januszkiewicz K."/>
            <person name="Wedrychowicz H."/>
        </authorList>
    </citation>
    <scope>NUCLEOTIDE SEQUENCE [LARGE SCALE GENOMIC DNA]</scope>
    <source>
        <strain evidence="2 3">DSM 14214</strain>
    </source>
</reference>
<evidence type="ECO:0000313" key="3">
    <source>
        <dbReference type="Proteomes" id="UP000183975"/>
    </source>
</evidence>
<dbReference type="AlphaFoldDB" id="A0A1M6UXM9"/>
<dbReference type="EMBL" id="FRAH01000042">
    <property type="protein sequence ID" value="SHK73933.1"/>
    <property type="molecule type" value="Genomic_DNA"/>
</dbReference>
<sequence length="331" mass="35666">MHRFLFISLALVCLLAGCSAPQTRDPATDESDSLDAYFEEEPADNEMGSAEFGLQDPMDTVYTYDGESLEIPFSITGASSGKTTEIGVLLFVDGVAQPYSAVYEDGTELEESYMQVFNLDYEQQENFDMVFQPVTGKAGETVPVMAVTILEPSFVAEGPDNPRYGFHHQESATTSRQISFVADAPAQTLATAGTDYNVVDLPQDILDTLAAWGATDSLDTTATLSLGVEDGNYIQADGKTATITVQLYGGPETDFNITLFINHQPVQLNGADYLSVRTVKNQMVEATFQIDTSALGALNTVYAIAVTPEDGELEINNPVKTASVLLVNGEV</sequence>
<gene>
    <name evidence="2" type="ORF">SAMN02745138_02269</name>
</gene>